<keyword evidence="1" id="KW-0472">Membrane</keyword>
<reference evidence="4" key="1">
    <citation type="submission" date="2017-02" db="UniProtKB">
        <authorList>
            <consortium name="WormBaseParasite"/>
        </authorList>
    </citation>
    <scope>IDENTIFICATION</scope>
</reference>
<evidence type="ECO:0000313" key="4">
    <source>
        <dbReference type="WBParaSite" id="NBR_0000526401-mRNA-1"/>
    </source>
</evidence>
<keyword evidence="3" id="KW-1185">Reference proteome</keyword>
<reference evidence="2 3" key="2">
    <citation type="submission" date="2018-11" db="EMBL/GenBank/DDBJ databases">
        <authorList>
            <consortium name="Pathogen Informatics"/>
        </authorList>
    </citation>
    <scope>NUCLEOTIDE SEQUENCE [LARGE SCALE GENOMIC DNA]</scope>
</reference>
<sequence>MGIDIIRGLISVLFIFIYSYVSAHFIGFYRSLLFLSYTKTSLLAVYLEVQRFLITNNFFLGNFRVLSHFI</sequence>
<organism evidence="4">
    <name type="scientific">Nippostrongylus brasiliensis</name>
    <name type="common">Rat hookworm</name>
    <dbReference type="NCBI Taxonomy" id="27835"/>
    <lineage>
        <taxon>Eukaryota</taxon>
        <taxon>Metazoa</taxon>
        <taxon>Ecdysozoa</taxon>
        <taxon>Nematoda</taxon>
        <taxon>Chromadorea</taxon>
        <taxon>Rhabditida</taxon>
        <taxon>Rhabditina</taxon>
        <taxon>Rhabditomorpha</taxon>
        <taxon>Strongyloidea</taxon>
        <taxon>Heligmosomidae</taxon>
        <taxon>Nippostrongylus</taxon>
    </lineage>
</organism>
<evidence type="ECO:0000313" key="3">
    <source>
        <dbReference type="Proteomes" id="UP000271162"/>
    </source>
</evidence>
<dbReference type="WBParaSite" id="NBR_0000526401-mRNA-1">
    <property type="protein sequence ID" value="NBR_0000526401-mRNA-1"/>
    <property type="gene ID" value="NBR_0000526401"/>
</dbReference>
<accession>A0A0N4XRW2</accession>
<feature type="transmembrane region" description="Helical" evidence="1">
    <location>
        <begin position="6"/>
        <end position="29"/>
    </location>
</feature>
<dbReference type="EMBL" id="UYSL01012162">
    <property type="protein sequence ID" value="VDL68854.1"/>
    <property type="molecule type" value="Genomic_DNA"/>
</dbReference>
<gene>
    <name evidence="2" type="ORF">NBR_LOCUS5265</name>
</gene>
<proteinExistence type="predicted"/>
<dbReference type="AlphaFoldDB" id="A0A0N4XRW2"/>
<evidence type="ECO:0000256" key="1">
    <source>
        <dbReference type="SAM" id="Phobius"/>
    </source>
</evidence>
<protein>
    <submittedName>
        <fullName evidence="2 4">Uncharacterized protein</fullName>
    </submittedName>
</protein>
<keyword evidence="1" id="KW-1133">Transmembrane helix</keyword>
<evidence type="ECO:0000313" key="2">
    <source>
        <dbReference type="EMBL" id="VDL68854.1"/>
    </source>
</evidence>
<name>A0A0N4XRW2_NIPBR</name>
<keyword evidence="1" id="KW-0812">Transmembrane</keyword>
<dbReference type="Proteomes" id="UP000271162">
    <property type="component" value="Unassembled WGS sequence"/>
</dbReference>